<dbReference type="Gene3D" id="1.20.1440.100">
    <property type="entry name" value="SG protein - dephosphorylation function"/>
    <property type="match status" value="1"/>
</dbReference>
<keyword evidence="4" id="KW-0460">Magnesium</keyword>
<evidence type="ECO:0000256" key="2">
    <source>
        <dbReference type="ARBA" id="ARBA00022723"/>
    </source>
</evidence>
<name>A0A3D4SYQ2_9CORY</name>
<keyword evidence="3 6" id="KW-0378">Hydrolase</keyword>
<organism evidence="6 7">
    <name type="scientific">Corynebacterium nuruki</name>
    <dbReference type="NCBI Taxonomy" id="1032851"/>
    <lineage>
        <taxon>Bacteria</taxon>
        <taxon>Bacillati</taxon>
        <taxon>Actinomycetota</taxon>
        <taxon>Actinomycetes</taxon>
        <taxon>Mycobacteriales</taxon>
        <taxon>Corynebacteriaceae</taxon>
        <taxon>Corynebacterium</taxon>
    </lineage>
</organism>
<dbReference type="PANTHER" id="PTHR43344">
    <property type="entry name" value="PHOSPHOSERINE PHOSPHATASE"/>
    <property type="match status" value="1"/>
</dbReference>
<accession>A0A3D4SYQ2</accession>
<sequence length="258" mass="28155">MLAVFDLDKTVIDTSATMAYRKPLADRGLISTGEMLRMLAMLASYMFTGHDDESMDATRDTLVEMVKGRRAADLARVADEALSEVIIPVVYAEARELIDRHRALGHRIAIITASPREMVTPIAEELGADHLIATELGVAEDGTYTGEVLFFAKGTAKVGGLRRLASRHGYLLTASYAYSDSATDLPLLEAVGHPTAVNPDKQLRRTAEARHWPVLEFRRREPLFHRPERSGVIAGASAGLAVLAALATGLLVRHRGRD</sequence>
<dbReference type="SUPFAM" id="SSF56784">
    <property type="entry name" value="HAD-like"/>
    <property type="match status" value="1"/>
</dbReference>
<dbReference type="Proteomes" id="UP000261739">
    <property type="component" value="Unassembled WGS sequence"/>
</dbReference>
<evidence type="ECO:0000313" key="6">
    <source>
        <dbReference type="EMBL" id="HCT14147.1"/>
    </source>
</evidence>
<dbReference type="InterPro" id="IPR023214">
    <property type="entry name" value="HAD_sf"/>
</dbReference>
<dbReference type="AlphaFoldDB" id="A0A3D4SYQ2"/>
<dbReference type="Pfam" id="PF12710">
    <property type="entry name" value="HAD"/>
    <property type="match status" value="1"/>
</dbReference>
<dbReference type="NCBIfam" id="TIGR01490">
    <property type="entry name" value="HAD-SF-IB-hyp1"/>
    <property type="match status" value="1"/>
</dbReference>
<comment type="similarity">
    <text evidence="1">Belongs to the HAD-like hydrolase superfamily. SerB family.</text>
</comment>
<keyword evidence="2" id="KW-0479">Metal-binding</keyword>
<evidence type="ECO:0000256" key="1">
    <source>
        <dbReference type="ARBA" id="ARBA00009184"/>
    </source>
</evidence>
<reference evidence="6 7" key="1">
    <citation type="journal article" date="2018" name="Nat. Biotechnol.">
        <title>A standardized bacterial taxonomy based on genome phylogeny substantially revises the tree of life.</title>
        <authorList>
            <person name="Parks D.H."/>
            <person name="Chuvochina M."/>
            <person name="Waite D.W."/>
            <person name="Rinke C."/>
            <person name="Skarshewski A."/>
            <person name="Chaumeil P.A."/>
            <person name="Hugenholtz P."/>
        </authorList>
    </citation>
    <scope>NUCLEOTIDE SEQUENCE [LARGE SCALE GENOMIC DNA]</scope>
    <source>
        <strain evidence="6">UBA11247</strain>
    </source>
</reference>
<dbReference type="GO" id="GO:0046872">
    <property type="term" value="F:metal ion binding"/>
    <property type="evidence" value="ECO:0007669"/>
    <property type="project" value="UniProtKB-KW"/>
</dbReference>
<comment type="caution">
    <text evidence="6">The sequence shown here is derived from an EMBL/GenBank/DDBJ whole genome shotgun (WGS) entry which is preliminary data.</text>
</comment>
<dbReference type="InterPro" id="IPR050582">
    <property type="entry name" value="HAD-like_SerB"/>
</dbReference>
<dbReference type="Gene3D" id="3.40.50.1000">
    <property type="entry name" value="HAD superfamily/HAD-like"/>
    <property type="match status" value="1"/>
</dbReference>
<feature type="transmembrane region" description="Helical" evidence="5">
    <location>
        <begin position="232"/>
        <end position="252"/>
    </location>
</feature>
<dbReference type="STRING" id="863239.GCA_000213935_01189"/>
<dbReference type="InterPro" id="IPR036412">
    <property type="entry name" value="HAD-like_sf"/>
</dbReference>
<keyword evidence="5" id="KW-0812">Transmembrane</keyword>
<protein>
    <submittedName>
        <fullName evidence="6">HAD-IB family hydrolase</fullName>
    </submittedName>
</protein>
<dbReference type="InterPro" id="IPR006385">
    <property type="entry name" value="HAD_hydro_SerB1"/>
</dbReference>
<dbReference type="CDD" id="cd02612">
    <property type="entry name" value="HAD_PGPPase"/>
    <property type="match status" value="1"/>
</dbReference>
<dbReference type="NCBIfam" id="TIGR01488">
    <property type="entry name" value="HAD-SF-IB"/>
    <property type="match status" value="1"/>
</dbReference>
<evidence type="ECO:0000256" key="5">
    <source>
        <dbReference type="SAM" id="Phobius"/>
    </source>
</evidence>
<dbReference type="EMBL" id="DQID01000138">
    <property type="protein sequence ID" value="HCT14147.1"/>
    <property type="molecule type" value="Genomic_DNA"/>
</dbReference>
<evidence type="ECO:0000256" key="4">
    <source>
        <dbReference type="ARBA" id="ARBA00022842"/>
    </source>
</evidence>
<gene>
    <name evidence="6" type="ORF">DIW82_04945</name>
</gene>
<dbReference type="PANTHER" id="PTHR43344:SF13">
    <property type="entry name" value="PHOSPHATASE RV3661-RELATED"/>
    <property type="match status" value="1"/>
</dbReference>
<proteinExistence type="inferred from homology"/>
<evidence type="ECO:0000313" key="7">
    <source>
        <dbReference type="Proteomes" id="UP000261739"/>
    </source>
</evidence>
<evidence type="ECO:0000256" key="3">
    <source>
        <dbReference type="ARBA" id="ARBA00022801"/>
    </source>
</evidence>
<dbReference type="GO" id="GO:0016787">
    <property type="term" value="F:hydrolase activity"/>
    <property type="evidence" value="ECO:0007669"/>
    <property type="project" value="UniProtKB-KW"/>
</dbReference>
<keyword evidence="5" id="KW-0472">Membrane</keyword>
<dbReference type="FunFam" id="3.40.50.1000:FF:000025">
    <property type="entry name" value="HAD hydrolase, family IB"/>
    <property type="match status" value="1"/>
</dbReference>
<keyword evidence="5" id="KW-1133">Transmembrane helix</keyword>